<organism evidence="4 5">
    <name type="scientific">Jaapia argillacea MUCL 33604</name>
    <dbReference type="NCBI Taxonomy" id="933084"/>
    <lineage>
        <taxon>Eukaryota</taxon>
        <taxon>Fungi</taxon>
        <taxon>Dikarya</taxon>
        <taxon>Basidiomycota</taxon>
        <taxon>Agaricomycotina</taxon>
        <taxon>Agaricomycetes</taxon>
        <taxon>Agaricomycetidae</taxon>
        <taxon>Jaapiales</taxon>
        <taxon>Jaapiaceae</taxon>
        <taxon>Jaapia</taxon>
    </lineage>
</organism>
<feature type="region of interest" description="Disordered" evidence="1">
    <location>
        <begin position="356"/>
        <end position="379"/>
    </location>
</feature>
<dbReference type="HOGENOM" id="CLU_015738_0_0_1"/>
<evidence type="ECO:0000256" key="2">
    <source>
        <dbReference type="SAM" id="Phobius"/>
    </source>
</evidence>
<feature type="transmembrane region" description="Helical" evidence="2">
    <location>
        <begin position="123"/>
        <end position="145"/>
    </location>
</feature>
<dbReference type="EMBL" id="KL197718">
    <property type="protein sequence ID" value="KDQ57903.1"/>
    <property type="molecule type" value="Genomic_DNA"/>
</dbReference>
<evidence type="ECO:0000313" key="5">
    <source>
        <dbReference type="Proteomes" id="UP000027265"/>
    </source>
</evidence>
<feature type="transmembrane region" description="Helical" evidence="2">
    <location>
        <begin position="447"/>
        <end position="472"/>
    </location>
</feature>
<protein>
    <submittedName>
        <fullName evidence="4">Uncharacterized protein</fullName>
    </submittedName>
</protein>
<gene>
    <name evidence="4" type="ORF">JAAARDRAFT_250972</name>
</gene>
<accession>A0A067PSV7</accession>
<feature type="transmembrane region" description="Helical" evidence="2">
    <location>
        <begin position="213"/>
        <end position="231"/>
    </location>
</feature>
<evidence type="ECO:0000313" key="4">
    <source>
        <dbReference type="EMBL" id="KDQ57903.1"/>
    </source>
</evidence>
<feature type="chain" id="PRO_5001643461" evidence="3">
    <location>
        <begin position="30"/>
        <end position="588"/>
    </location>
</feature>
<proteinExistence type="predicted"/>
<dbReference type="OrthoDB" id="5392263at2759"/>
<keyword evidence="2" id="KW-1133">Transmembrane helix</keyword>
<dbReference type="Proteomes" id="UP000027265">
    <property type="component" value="Unassembled WGS sequence"/>
</dbReference>
<keyword evidence="3" id="KW-0732">Signal</keyword>
<feature type="transmembrane region" description="Helical" evidence="2">
    <location>
        <begin position="406"/>
        <end position="435"/>
    </location>
</feature>
<feature type="transmembrane region" description="Helical" evidence="2">
    <location>
        <begin position="504"/>
        <end position="522"/>
    </location>
</feature>
<sequence length="588" mass="64687">MFMRAFTSTSWRRLALFTLLAVVFPAASGRVDFGVCRQNQISGAWENVTMVQNAGRDINGRFFPNITAAPAITLEACLLMCGGPGQEPFEWNVFSQQFGAWLLPYLALVSQLPFGANGRLDNVVSMLLTVGSPTLAAYSLALTVLNNRWIVQRFKDLRISFPNDDKAIRILSSLQQAPIQITSDQSLLASLVVLPENDEWWTELAERLDFSSTWSIAAAASILWVIAAYLLTVVDSFQSLTADLNSNGQGVGSMWLWLVPVVVSWLQLSPKCDSLKLREAVDRANRIAFAAGADGVAKMGDLSDEFAVTIDGPYRCSLTREQERTPPPFNYSRFFSWTLAVEDLAAAFQAASERARRHKPVDPSTATTRPWRGRSIDDVHRKGTPEQLMSYCGFESSDRAHWGPDVFWRMVIASAIALSLQWGTTGAAIIVVYSTPTIGLGCRSGAYLLYGVGGTLVWMMSVVSSALAHYAYPQSHRSWSSPPTSFSHQLAATLSIVLRRLAKLLAFANAIWILLACIFQFTNVFDTCWCNTSALQWGKDAFYVFDATDALSGMRANWIGAVGLASGCALLFIAFVNLLNDNDSVLVR</sequence>
<dbReference type="InParanoid" id="A0A067PSV7"/>
<evidence type="ECO:0000256" key="1">
    <source>
        <dbReference type="SAM" id="MobiDB-lite"/>
    </source>
</evidence>
<dbReference type="STRING" id="933084.A0A067PSV7"/>
<keyword evidence="5" id="KW-1185">Reference proteome</keyword>
<feature type="signal peptide" evidence="3">
    <location>
        <begin position="1"/>
        <end position="29"/>
    </location>
</feature>
<keyword evidence="2" id="KW-0472">Membrane</keyword>
<keyword evidence="2" id="KW-0812">Transmembrane</keyword>
<dbReference type="AlphaFoldDB" id="A0A067PSV7"/>
<name>A0A067PSV7_9AGAM</name>
<feature type="transmembrane region" description="Helical" evidence="2">
    <location>
        <begin position="558"/>
        <end position="579"/>
    </location>
</feature>
<feature type="transmembrane region" description="Helical" evidence="2">
    <location>
        <begin position="251"/>
        <end position="268"/>
    </location>
</feature>
<reference evidence="5" key="1">
    <citation type="journal article" date="2014" name="Proc. Natl. Acad. Sci. U.S.A.">
        <title>Extensive sampling of basidiomycete genomes demonstrates inadequacy of the white-rot/brown-rot paradigm for wood decay fungi.</title>
        <authorList>
            <person name="Riley R."/>
            <person name="Salamov A.A."/>
            <person name="Brown D.W."/>
            <person name="Nagy L.G."/>
            <person name="Floudas D."/>
            <person name="Held B.W."/>
            <person name="Levasseur A."/>
            <person name="Lombard V."/>
            <person name="Morin E."/>
            <person name="Otillar R."/>
            <person name="Lindquist E.A."/>
            <person name="Sun H."/>
            <person name="LaButti K.M."/>
            <person name="Schmutz J."/>
            <person name="Jabbour D."/>
            <person name="Luo H."/>
            <person name="Baker S.E."/>
            <person name="Pisabarro A.G."/>
            <person name="Walton J.D."/>
            <person name="Blanchette R.A."/>
            <person name="Henrissat B."/>
            <person name="Martin F."/>
            <person name="Cullen D."/>
            <person name="Hibbett D.S."/>
            <person name="Grigoriev I.V."/>
        </authorList>
    </citation>
    <scope>NUCLEOTIDE SEQUENCE [LARGE SCALE GENOMIC DNA]</scope>
    <source>
        <strain evidence="5">MUCL 33604</strain>
    </source>
</reference>
<evidence type="ECO:0000256" key="3">
    <source>
        <dbReference type="SAM" id="SignalP"/>
    </source>
</evidence>